<keyword evidence="3" id="KW-1185">Reference proteome</keyword>
<reference evidence="3" key="1">
    <citation type="submission" date="2017-04" db="EMBL/GenBank/DDBJ databases">
        <authorList>
            <person name="Varghese N."/>
            <person name="Submissions S."/>
        </authorList>
    </citation>
    <scope>NUCLEOTIDE SEQUENCE [LARGE SCALE GENOMIC DNA]</scope>
</reference>
<accession>A0A1Y6F9V4</accession>
<dbReference type="AlphaFoldDB" id="A0A1Y6F9V4"/>
<dbReference type="EMBL" id="FXWK01000001">
    <property type="protein sequence ID" value="SMQ71694.1"/>
    <property type="molecule type" value="Genomic_DNA"/>
</dbReference>
<dbReference type="RefSeq" id="WP_086470228.1">
    <property type="nucleotide sequence ID" value="NZ_FXWK01000001.1"/>
</dbReference>
<name>A0A1Y6F9V4_9HYPH</name>
<evidence type="ECO:0000256" key="1">
    <source>
        <dbReference type="SAM" id="SignalP"/>
    </source>
</evidence>
<keyword evidence="1" id="KW-0732">Signal</keyword>
<protein>
    <submittedName>
        <fullName evidence="2">Uncharacterized protein</fullName>
    </submittedName>
</protein>
<organism evidence="2 3">
    <name type="scientific">Devosia lucknowensis</name>
    <dbReference type="NCBI Taxonomy" id="1096929"/>
    <lineage>
        <taxon>Bacteria</taxon>
        <taxon>Pseudomonadati</taxon>
        <taxon>Pseudomonadota</taxon>
        <taxon>Alphaproteobacteria</taxon>
        <taxon>Hyphomicrobiales</taxon>
        <taxon>Devosiaceae</taxon>
        <taxon>Devosia</taxon>
    </lineage>
</organism>
<gene>
    <name evidence="2" type="ORF">SAMN06295905_1955</name>
</gene>
<dbReference type="Proteomes" id="UP000194474">
    <property type="component" value="Unassembled WGS sequence"/>
</dbReference>
<feature type="signal peptide" evidence="1">
    <location>
        <begin position="1"/>
        <end position="23"/>
    </location>
</feature>
<proteinExistence type="predicted"/>
<sequence>MKKLVITAALVGTTVLAAPSAFATGSWENYFCGTGFCSDDADFNQKLLGFQKAINNIVDFDDATKIVQEAVNAGNLINVGDADSAAIDLANVHQYADVLQKASNNIDGGSWFNSSDIDDATQSATNVVNSISGDLVKAVEQKSEGSQEATNNISGDYHSKLTNLEQAATNVVNTLTAGMSKTIEQTSHTSQYAANNISGGWGGYDADVGGTFEWDDEDAVRTQTAVNAANLVNLGELTGAITQHASYNPQTALNTAEFAKWGTVYDLGQSATNVLNNVTVGEIDPSIFCGCYDGWEVNQHAYAEQTAQNLIRTMGDVNNAIQSATNVANSISVPSGNE</sequence>
<dbReference type="OrthoDB" id="7946875at2"/>
<evidence type="ECO:0000313" key="2">
    <source>
        <dbReference type="EMBL" id="SMQ71694.1"/>
    </source>
</evidence>
<feature type="chain" id="PRO_5012757437" evidence="1">
    <location>
        <begin position="24"/>
        <end position="338"/>
    </location>
</feature>
<evidence type="ECO:0000313" key="3">
    <source>
        <dbReference type="Proteomes" id="UP000194474"/>
    </source>
</evidence>